<dbReference type="EMBL" id="JAENII010000012">
    <property type="protein sequence ID" value="MBK1828274.1"/>
    <property type="molecule type" value="Genomic_DNA"/>
</dbReference>
<dbReference type="RefSeq" id="WP_200281366.1">
    <property type="nucleotide sequence ID" value="NZ_JAENII010000012.1"/>
</dbReference>
<dbReference type="AlphaFoldDB" id="A0A934VFE2"/>
<evidence type="ECO:0000313" key="3">
    <source>
        <dbReference type="Proteomes" id="UP000658278"/>
    </source>
</evidence>
<keyword evidence="1" id="KW-0175">Coiled coil</keyword>
<evidence type="ECO:0000313" key="2">
    <source>
        <dbReference type="EMBL" id="MBK1828274.1"/>
    </source>
</evidence>
<evidence type="ECO:0000256" key="1">
    <source>
        <dbReference type="SAM" id="Coils"/>
    </source>
</evidence>
<organism evidence="2 3">
    <name type="scientific">Haloferula rosea</name>
    <dbReference type="NCBI Taxonomy" id="490093"/>
    <lineage>
        <taxon>Bacteria</taxon>
        <taxon>Pseudomonadati</taxon>
        <taxon>Verrucomicrobiota</taxon>
        <taxon>Verrucomicrobiia</taxon>
        <taxon>Verrucomicrobiales</taxon>
        <taxon>Verrucomicrobiaceae</taxon>
        <taxon>Haloferula</taxon>
    </lineage>
</organism>
<dbReference type="PROSITE" id="PS51257">
    <property type="entry name" value="PROKAR_LIPOPROTEIN"/>
    <property type="match status" value="1"/>
</dbReference>
<dbReference type="Proteomes" id="UP000658278">
    <property type="component" value="Unassembled WGS sequence"/>
</dbReference>
<feature type="coiled-coil region" evidence="1">
    <location>
        <begin position="22"/>
        <end position="115"/>
    </location>
</feature>
<accession>A0A934VFE2</accession>
<name>A0A934VFE2_9BACT</name>
<reference evidence="2" key="1">
    <citation type="submission" date="2021-01" db="EMBL/GenBank/DDBJ databases">
        <title>Modified the classification status of verrucomicrobia.</title>
        <authorList>
            <person name="Feng X."/>
        </authorList>
    </citation>
    <scope>NUCLEOTIDE SEQUENCE</scope>
    <source>
        <strain evidence="2">KCTC 22201</strain>
    </source>
</reference>
<gene>
    <name evidence="2" type="ORF">JIN81_14665</name>
</gene>
<proteinExistence type="predicted"/>
<comment type="caution">
    <text evidence="2">The sequence shown here is derived from an EMBL/GenBank/DDBJ whole genome shotgun (WGS) entry which is preliminary data.</text>
</comment>
<keyword evidence="3" id="KW-1185">Reference proteome</keyword>
<sequence length="435" mass="47581">MKPANFFYVPAVAAAFSLTSCQEDLQPEIDRLNAELTDLQAELEDERARRSHEEKEADKLHDELADMKSELSQAQRDAKDFERQLAIYQEREEAARAAEEAKPDARELLAAAKEEAQQHAKAKVTIEGDANSGSGIVVATDDKHWIYLSPATLSGNSRLEITQASGTPLKKFGAFEIMEGGAVARLEITEEPDHAVPLATPSELSSSTRLLAFDDAGTLLEGRAYNVEDASMRVDSRIGALPVGTPVFLADSGDLIGILSAEAAAQATLWPSTYGSTRRQTHQCLRLDPKTTWSSLAIGGFLEEAKVLDETNQLTRLLATFAIVRPTSGGINFETTAGGGMSVKEVFAAHKDESAVRSMMDLDQWLKDKGDRAAPQDLNRRVKSVYSEIQRLSARQTKEFAEHSFSAYHAPAAKLAAEWRKKADEDIAKTVNSMD</sequence>
<protein>
    <submittedName>
        <fullName evidence="2">Uncharacterized protein</fullName>
    </submittedName>
</protein>